<dbReference type="Proteomes" id="UP000076503">
    <property type="component" value="Unassembled WGS sequence"/>
</dbReference>
<protein>
    <submittedName>
        <fullName evidence="1">Uncharacterized protein</fullName>
    </submittedName>
</protein>
<proteinExistence type="predicted"/>
<reference evidence="1 2" key="1">
    <citation type="submission" date="2013-07" db="EMBL/GenBank/DDBJ databases">
        <title>Comparative Genomic and Metabolomic Analysis of Twelve Strains of Pseudoalteromonas luteoviolacea.</title>
        <authorList>
            <person name="Vynne N.G."/>
            <person name="Mansson M."/>
            <person name="Gram L."/>
        </authorList>
    </citation>
    <scope>NUCLEOTIDE SEQUENCE [LARGE SCALE GENOMIC DNA]</scope>
    <source>
        <strain evidence="1 2">H33</strain>
    </source>
</reference>
<accession>A0A167B516</accession>
<dbReference type="EMBL" id="AUXZ01000119">
    <property type="protein sequence ID" value="KZN46161.1"/>
    <property type="molecule type" value="Genomic_DNA"/>
</dbReference>
<dbReference type="Gene3D" id="3.40.190.10">
    <property type="entry name" value="Periplasmic binding protein-like II"/>
    <property type="match status" value="1"/>
</dbReference>
<gene>
    <name evidence="1" type="ORF">N476_03295</name>
</gene>
<dbReference type="OrthoDB" id="6193186at2"/>
<name>A0A167B516_9GAMM</name>
<evidence type="ECO:0000313" key="1">
    <source>
        <dbReference type="EMBL" id="KZN46161.1"/>
    </source>
</evidence>
<evidence type="ECO:0000313" key="2">
    <source>
        <dbReference type="Proteomes" id="UP000076503"/>
    </source>
</evidence>
<dbReference type="SUPFAM" id="SSF53850">
    <property type="entry name" value="Periplasmic binding protein-like II"/>
    <property type="match status" value="1"/>
</dbReference>
<sequence length="275" mass="31230">MPVHYLTLQLVASHMRFLAFFLFISWSSLSHATTFMTLCYEDKNIPPFFLGSGFEVPNYRPGATIEILRGLENKVRNVKFKFVRKPWQRCLKEVQKNKVDAVVASYRAERSTFLNFPINELGKVDETLAISMLGTCLVGKQGLGQDVANNNFPISLAVPRGYAVLKSLQQDLYRVIQTDSQDDAYQLVLKGLVDGALGLCQIYDEQISGFPYSDLLEPVFPPVDISYGYLALSKDFLKQNPEVSRALWEGLGAMPLHEYYLDYVNNPVNHKIPRY</sequence>
<comment type="caution">
    <text evidence="1">The sequence shown here is derived from an EMBL/GenBank/DDBJ whole genome shotgun (WGS) entry which is preliminary data.</text>
</comment>
<organism evidence="1 2">
    <name type="scientific">Pseudoalteromonas luteoviolacea H33</name>
    <dbReference type="NCBI Taxonomy" id="1365251"/>
    <lineage>
        <taxon>Bacteria</taxon>
        <taxon>Pseudomonadati</taxon>
        <taxon>Pseudomonadota</taxon>
        <taxon>Gammaproteobacteria</taxon>
        <taxon>Alteromonadales</taxon>
        <taxon>Pseudoalteromonadaceae</taxon>
        <taxon>Pseudoalteromonas</taxon>
    </lineage>
</organism>
<dbReference type="AlphaFoldDB" id="A0A167B516"/>
<dbReference type="PATRIC" id="fig|1365251.3.peg.4436"/>